<sequence>MKRFSPLKFVSSLVVFLLLVSLFSYYSADAQSKRTYYVHRTSKLYASASSGNYIRYVPVNAKLSTASKKSSKRYRVTYNGQTGYVYRVNLSARRTTVNRYIAKTSYLYTSRDTSKSRIQKIAVDKSLTTDSNLNSTMYHVNYKGRRGYVYRVNLSTGKTPVTKFVVKTSRIYKNYSHTKRYATTIPTQTQLTTTSPQSNRMFWISYRGIRGYVYASNLGSNQQYYNNTIPSGATGYIAAGGNHGIWSKPYGLYGASDIGKAADYVNVPLSIKQESKVGSTVWIQIAYNGRILGWVHKDIVQDVSPHLSFANVKPDNINNNIYNAPSGKAIANLVPYAQLKLKIDYISNDGQWVHIRKYTAGTSLGWVPVSNLDVENAAGKQGNIINVNYSASITDSEGPVFDDSVNFRGYLNQFQNGNSGFIVTKEKMVGNEEMYNLSQNGQSIGWVRSNTIHVVKPGLTDKDYVFSLIPDNIYNGTGDGLSADTNAKINELGLYNGHMLEIVKQSGDYSFIKYNDWYDTDGNDIDLGWVKTNDLSQLPNHTAQFQNVFSTGGGNQQGLAYNSDKGIYYVGYDTGNGYGKIVPYVKNGYGQYTPDNNHVVEDKFGHACALSYNPYDGMLYEVSSAGPDPVLYTIDPDSMRVTSTVIKDMPYVSMMTVKDKDTLIMLTQASGSDAFSEYSITNKKYTDPHAHKIKNMGVVQGMQYDQSNHKLYYLANNYVAVLDDAYQLLPNDIFHFSIPSGGPAQESEGLTIANEKLTIGFGNHQIFQQK</sequence>
<comment type="caution">
    <text evidence="3">The sequence shown here is derived from an EMBL/GenBank/DDBJ whole genome shotgun (WGS) entry which is preliminary data.</text>
</comment>
<dbReference type="Gene3D" id="2.30.30.170">
    <property type="match status" value="1"/>
</dbReference>
<gene>
    <name evidence="3" type="ORF">JOC27_000321</name>
</gene>
<feature type="domain" description="GW" evidence="2">
    <location>
        <begin position="227"/>
        <end position="305"/>
    </location>
</feature>
<dbReference type="InterPro" id="IPR025987">
    <property type="entry name" value="GW_dom"/>
</dbReference>
<dbReference type="Proteomes" id="UP000823201">
    <property type="component" value="Unassembled WGS sequence"/>
</dbReference>
<proteinExistence type="predicted"/>
<evidence type="ECO:0000313" key="4">
    <source>
        <dbReference type="Proteomes" id="UP000823201"/>
    </source>
</evidence>
<evidence type="ECO:0000313" key="3">
    <source>
        <dbReference type="EMBL" id="MBM7656884.1"/>
    </source>
</evidence>
<keyword evidence="4" id="KW-1185">Reference proteome</keyword>
<evidence type="ECO:0000256" key="1">
    <source>
        <dbReference type="ARBA" id="ARBA00022729"/>
    </source>
</evidence>
<organism evidence="3 4">
    <name type="scientific">Sporolactobacillus spathodeae</name>
    <dbReference type="NCBI Taxonomy" id="1465502"/>
    <lineage>
        <taxon>Bacteria</taxon>
        <taxon>Bacillati</taxon>
        <taxon>Bacillota</taxon>
        <taxon>Bacilli</taxon>
        <taxon>Bacillales</taxon>
        <taxon>Sporolactobacillaceae</taxon>
        <taxon>Sporolactobacillus</taxon>
    </lineage>
</organism>
<dbReference type="SUPFAM" id="SSF82057">
    <property type="entry name" value="Prokaryotic SH3-related domain"/>
    <property type="match status" value="1"/>
</dbReference>
<dbReference type="PROSITE" id="PS51780">
    <property type="entry name" value="GW"/>
    <property type="match status" value="1"/>
</dbReference>
<protein>
    <recommendedName>
        <fullName evidence="2">GW domain-containing protein</fullName>
    </recommendedName>
</protein>
<name>A0ABS2Q520_9BACL</name>
<evidence type="ECO:0000259" key="2">
    <source>
        <dbReference type="PROSITE" id="PS51780"/>
    </source>
</evidence>
<dbReference type="Pfam" id="PF13457">
    <property type="entry name" value="GW"/>
    <property type="match status" value="4"/>
</dbReference>
<dbReference type="InterPro" id="IPR038200">
    <property type="entry name" value="GW_dom_sf"/>
</dbReference>
<accession>A0ABS2Q520</accession>
<dbReference type="NCBIfam" id="NF033202">
    <property type="entry name" value="GW_glycos_SH3"/>
    <property type="match status" value="1"/>
</dbReference>
<reference evidence="3 4" key="1">
    <citation type="submission" date="2021-01" db="EMBL/GenBank/DDBJ databases">
        <title>Genomic Encyclopedia of Type Strains, Phase IV (KMG-IV): sequencing the most valuable type-strain genomes for metagenomic binning, comparative biology and taxonomic classification.</title>
        <authorList>
            <person name="Goeker M."/>
        </authorList>
    </citation>
    <scope>NUCLEOTIDE SEQUENCE [LARGE SCALE GENOMIC DNA]</scope>
    <source>
        <strain evidence="3 4">DSM 100968</strain>
    </source>
</reference>
<dbReference type="SUPFAM" id="SSF63825">
    <property type="entry name" value="YWTD domain"/>
    <property type="match status" value="1"/>
</dbReference>
<keyword evidence="1" id="KW-0732">Signal</keyword>
<dbReference type="RefSeq" id="WP_205005243.1">
    <property type="nucleotide sequence ID" value="NZ_CBCRXA010000002.1"/>
</dbReference>
<dbReference type="EMBL" id="JAFBEV010000002">
    <property type="protein sequence ID" value="MBM7656884.1"/>
    <property type="molecule type" value="Genomic_DNA"/>
</dbReference>